<dbReference type="PROSITE" id="PS50011">
    <property type="entry name" value="PROTEIN_KINASE_DOM"/>
    <property type="match status" value="1"/>
</dbReference>
<keyword evidence="4" id="KW-0067">ATP-binding</keyword>
<dbReference type="InterPro" id="IPR000719">
    <property type="entry name" value="Prot_kinase_dom"/>
</dbReference>
<keyword evidence="3" id="KW-0418">Kinase</keyword>
<dbReference type="Pfam" id="PF00069">
    <property type="entry name" value="Pkinase"/>
    <property type="match status" value="2"/>
</dbReference>
<dbReference type="GO" id="GO:0051403">
    <property type="term" value="P:stress-activated MAPK cascade"/>
    <property type="evidence" value="ECO:0007669"/>
    <property type="project" value="TreeGrafter"/>
</dbReference>
<dbReference type="WBParaSite" id="ACRNAN_scaffold118.g8560.t1">
    <property type="protein sequence ID" value="ACRNAN_scaffold118.g8560.t1"/>
    <property type="gene ID" value="ACRNAN_scaffold118.g8560"/>
</dbReference>
<organism evidence="9 10">
    <name type="scientific">Acrobeloides nanus</name>
    <dbReference type="NCBI Taxonomy" id="290746"/>
    <lineage>
        <taxon>Eukaryota</taxon>
        <taxon>Metazoa</taxon>
        <taxon>Ecdysozoa</taxon>
        <taxon>Nematoda</taxon>
        <taxon>Chromadorea</taxon>
        <taxon>Rhabditida</taxon>
        <taxon>Tylenchina</taxon>
        <taxon>Cephalobomorpha</taxon>
        <taxon>Cephaloboidea</taxon>
        <taxon>Cephalobidae</taxon>
        <taxon>Acrobeloides</taxon>
    </lineage>
</organism>
<comment type="similarity">
    <text evidence="5">Belongs to the protein kinase superfamily. STE Ser/Thr protein kinase family. MAP kinase kinase subfamily.</text>
</comment>
<accession>A0A914CKK0</accession>
<dbReference type="PANTHER" id="PTHR48013">
    <property type="entry name" value="DUAL SPECIFICITY MITOGEN-ACTIVATED PROTEIN KINASE KINASE 5-RELATED"/>
    <property type="match status" value="1"/>
</dbReference>
<evidence type="ECO:0000256" key="7">
    <source>
        <dbReference type="SAM" id="MobiDB-lite"/>
    </source>
</evidence>
<dbReference type="SMART" id="SM00220">
    <property type="entry name" value="S_TKc"/>
    <property type="match status" value="1"/>
</dbReference>
<keyword evidence="2" id="KW-0547">Nucleotide-binding</keyword>
<feature type="domain" description="Protein kinase" evidence="8">
    <location>
        <begin position="64"/>
        <end position="376"/>
    </location>
</feature>
<keyword evidence="1" id="KW-0808">Transferase</keyword>
<evidence type="ECO:0000256" key="5">
    <source>
        <dbReference type="ARBA" id="ARBA00038035"/>
    </source>
</evidence>
<dbReference type="GO" id="GO:0004708">
    <property type="term" value="F:MAP kinase kinase activity"/>
    <property type="evidence" value="ECO:0007669"/>
    <property type="project" value="UniProtKB-EC"/>
</dbReference>
<protein>
    <recommendedName>
        <fullName evidence="6">mitogen-activated protein kinase kinase</fullName>
        <ecNumber evidence="6">2.7.12.2</ecNumber>
    </recommendedName>
</protein>
<dbReference type="EC" id="2.7.12.2" evidence="6"/>
<evidence type="ECO:0000313" key="9">
    <source>
        <dbReference type="Proteomes" id="UP000887540"/>
    </source>
</evidence>
<reference evidence="10" key="1">
    <citation type="submission" date="2022-11" db="UniProtKB">
        <authorList>
            <consortium name="WormBaseParasite"/>
        </authorList>
    </citation>
    <scope>IDENTIFICATION</scope>
</reference>
<dbReference type="Gene3D" id="3.30.200.20">
    <property type="entry name" value="Phosphorylase Kinase, domain 1"/>
    <property type="match status" value="1"/>
</dbReference>
<dbReference type="Gene3D" id="1.10.510.10">
    <property type="entry name" value="Transferase(Phosphotransferase) domain 1"/>
    <property type="match status" value="1"/>
</dbReference>
<dbReference type="AlphaFoldDB" id="A0A914CKK0"/>
<dbReference type="PANTHER" id="PTHR48013:SF28">
    <property type="entry name" value="DUAL SPECIFICITY MITOGEN-ACTIVATED PROTEIN KINASE KINASE SEK-1"/>
    <property type="match status" value="1"/>
</dbReference>
<evidence type="ECO:0000313" key="10">
    <source>
        <dbReference type="WBParaSite" id="ACRNAN_scaffold118.g8560.t1"/>
    </source>
</evidence>
<evidence type="ECO:0000256" key="2">
    <source>
        <dbReference type="ARBA" id="ARBA00022741"/>
    </source>
</evidence>
<dbReference type="InterPro" id="IPR008271">
    <property type="entry name" value="Ser/Thr_kinase_AS"/>
</dbReference>
<dbReference type="InterPro" id="IPR011009">
    <property type="entry name" value="Kinase-like_dom_sf"/>
</dbReference>
<dbReference type="GO" id="GO:0005524">
    <property type="term" value="F:ATP binding"/>
    <property type="evidence" value="ECO:0007669"/>
    <property type="project" value="UniProtKB-KW"/>
</dbReference>
<dbReference type="SUPFAM" id="SSF56112">
    <property type="entry name" value="Protein kinase-like (PK-like)"/>
    <property type="match status" value="1"/>
</dbReference>
<proteinExistence type="inferred from homology"/>
<evidence type="ECO:0000256" key="1">
    <source>
        <dbReference type="ARBA" id="ARBA00022679"/>
    </source>
</evidence>
<feature type="compositionally biased region" description="Low complexity" evidence="7">
    <location>
        <begin position="274"/>
        <end position="283"/>
    </location>
</feature>
<feature type="region of interest" description="Disordered" evidence="7">
    <location>
        <begin position="245"/>
        <end position="283"/>
    </location>
</feature>
<dbReference type="Proteomes" id="UP000887540">
    <property type="component" value="Unplaced"/>
</dbReference>
<sequence length="400" mass="45779">MAEFLKMPISKLLPLNLKSVDSNNPNLSPEATFLQNNPDFNKLIFPNNPNQVYKFDSKLFKTDFTELCILGASKYAVKSFKHSPSSNILAIKFLPIPHNRHGTDEDQSRRLLELVREIKNIRSLSHVPNVVNCYGVCLYENQALICMEQMDLSLKEVYVKVHEQNGTFPEEFLACIVIAMLNALIACKAQQVIHRDIKPDNVLLRRNGEIKLSDFGEARILEDSLASTFTGTLCYWPPERFEVENEATENSQIEDQQKNEATENDQIEGQQVENQTTQSTTSTNKKYDVRADIWSLGIVLIEIATGSVPYKDRKGNVPNNIILLQNLILNLDSNKVVEEAFPVGSFSDETREFIRLCLNKVKSRPKYDGLKQTRFYQKYGSISYQNQNNIVEKWLQSYKL</sequence>
<keyword evidence="9" id="KW-1185">Reference proteome</keyword>
<evidence type="ECO:0000256" key="3">
    <source>
        <dbReference type="ARBA" id="ARBA00022777"/>
    </source>
</evidence>
<evidence type="ECO:0000259" key="8">
    <source>
        <dbReference type="PROSITE" id="PS50011"/>
    </source>
</evidence>
<evidence type="ECO:0000256" key="6">
    <source>
        <dbReference type="ARBA" id="ARBA00038999"/>
    </source>
</evidence>
<evidence type="ECO:0000256" key="4">
    <source>
        <dbReference type="ARBA" id="ARBA00022840"/>
    </source>
</evidence>
<dbReference type="PROSITE" id="PS00108">
    <property type="entry name" value="PROTEIN_KINASE_ST"/>
    <property type="match status" value="1"/>
</dbReference>
<name>A0A914CKK0_9BILA</name>